<dbReference type="InterPro" id="IPR000504">
    <property type="entry name" value="RRM_dom"/>
</dbReference>
<dbReference type="Gene3D" id="3.30.70.330">
    <property type="match status" value="3"/>
</dbReference>
<keyword evidence="6" id="KW-1185">Reference proteome</keyword>
<feature type="compositionally biased region" description="Basic and acidic residues" evidence="3">
    <location>
        <begin position="32"/>
        <end position="43"/>
    </location>
</feature>
<feature type="domain" description="RRM" evidence="4">
    <location>
        <begin position="265"/>
        <end position="349"/>
    </location>
</feature>
<dbReference type="STRING" id="337451.A0A3S3R090"/>
<protein>
    <submittedName>
        <fullName evidence="5">Heterogeneous nuclear ribonucleoprotein R-like protein isoform X1</fullName>
    </submittedName>
</protein>
<feature type="compositionally biased region" description="Low complexity" evidence="3">
    <location>
        <begin position="721"/>
        <end position="736"/>
    </location>
</feature>
<feature type="region of interest" description="Disordered" evidence="3">
    <location>
        <begin position="434"/>
        <end position="472"/>
    </location>
</feature>
<evidence type="ECO:0000259" key="4">
    <source>
        <dbReference type="PROSITE" id="PS50102"/>
    </source>
</evidence>
<sequence>MPPRAVRRPSTAPALKKKPPSKPTPKEEEEEEKTKNKEQEQHSKPKTRNLLPSLNDVPQDPSPPPKDGHDAPAYHEIDRSERLDLDDHDLQSEPDYDAAYRENYERDEQEEGVEVVDEEDEEMEGRDGDGEEIVEGDGMEMEMEMGMGMGMEVEEEEEGDGEDEHDGDEEEHNDVVKERRKRKEFEVFVGGLDRDATEEDLRTVFREVGEVTEVRLMKNPGTLKNKGFAFLRFATVEQARRAINELKHPVVNGKQCGVAPSQDSDTLFVGNICRTWTKEILKEKLAKYGVDKFEDLTLVEDTKNEGMNRGFAFLDFSSRSDAMDACRRLQKRDVVFGTDRTAKVAFADTFIEPDDEIMAQVKTVFIDGLPASWDEDRVKERLRKYGKIEKIELARNMPAAKRTDFGFITFDTHDVAMACVEGINNTELGDSEKKVKVRARLSRPRQRGRSGKHARGGYSIGRSIGRGGRSSWSPAISRMDSSRYAGRSGHVVQSHSALGSGFKRPLAPRDRYSVVDVVDDRIGSRRRLPPPERSLGRRSPVPAYGKVSSKRDYVGQSEPFPRSSDFASRTTIERRTTFRDDYPLRRSEYLDSPPQASRSATRRPPVYEEESYGRRMERPSYRDGQGRDYSSISGSKRPHSAVDDIPPRYVDTMGRQSRARYDYDGSSAAALQYGESDYYSNEPTRLGRGSQLGYEGSSRSSAGHSQRMYDSRTSGMGYSRGGASSSDAGGLYSSYGRDYIPSREELGDGPYSSLYSSRGLSDGYATRRGSGSYY</sequence>
<dbReference type="SUPFAM" id="SSF54928">
    <property type="entry name" value="RNA-binding domain, RBD"/>
    <property type="match status" value="2"/>
</dbReference>
<gene>
    <name evidence="5" type="ORF">CKAN_02166000</name>
</gene>
<dbReference type="InterPro" id="IPR012677">
    <property type="entry name" value="Nucleotide-bd_a/b_plait_sf"/>
</dbReference>
<dbReference type="CDD" id="cd00590">
    <property type="entry name" value="RRM_SF"/>
    <property type="match status" value="3"/>
</dbReference>
<accession>A0A3S3R090</accession>
<evidence type="ECO:0000256" key="3">
    <source>
        <dbReference type="SAM" id="MobiDB-lite"/>
    </source>
</evidence>
<dbReference type="FunFam" id="3.30.70.330:FF:000187">
    <property type="entry name" value="Heterogeneous nuclear ribonucleoprotein Q"/>
    <property type="match status" value="1"/>
</dbReference>
<feature type="compositionally biased region" description="Basic and acidic residues" evidence="3">
    <location>
        <begin position="66"/>
        <end position="91"/>
    </location>
</feature>
<reference evidence="5 6" key="1">
    <citation type="journal article" date="2019" name="Nat. Plants">
        <title>Stout camphor tree genome fills gaps in understanding of flowering plant genome evolution.</title>
        <authorList>
            <person name="Chaw S.M."/>
            <person name="Liu Y.C."/>
            <person name="Wu Y.W."/>
            <person name="Wang H.Y."/>
            <person name="Lin C.I."/>
            <person name="Wu C.S."/>
            <person name="Ke H.M."/>
            <person name="Chang L.Y."/>
            <person name="Hsu C.Y."/>
            <person name="Yang H.T."/>
            <person name="Sudianto E."/>
            <person name="Hsu M.H."/>
            <person name="Wu K.P."/>
            <person name="Wang L.N."/>
            <person name="Leebens-Mack J.H."/>
            <person name="Tsai I.J."/>
        </authorList>
    </citation>
    <scope>NUCLEOTIDE SEQUENCE [LARGE SCALE GENOMIC DNA]</scope>
    <source>
        <strain evidence="6">cv. Chaw 1501</strain>
        <tissue evidence="5">Young leaves</tissue>
    </source>
</reference>
<dbReference type="Pfam" id="PF00076">
    <property type="entry name" value="RRM_1"/>
    <property type="match status" value="3"/>
</dbReference>
<evidence type="ECO:0000313" key="6">
    <source>
        <dbReference type="Proteomes" id="UP000283530"/>
    </source>
</evidence>
<feature type="domain" description="RRM" evidence="4">
    <location>
        <begin position="362"/>
        <end position="442"/>
    </location>
</feature>
<keyword evidence="1 2" id="KW-0694">RNA-binding</keyword>
<evidence type="ECO:0000256" key="1">
    <source>
        <dbReference type="ARBA" id="ARBA00022884"/>
    </source>
</evidence>
<dbReference type="GO" id="GO:1990904">
    <property type="term" value="C:ribonucleoprotein complex"/>
    <property type="evidence" value="ECO:0007669"/>
    <property type="project" value="UniProtKB-KW"/>
</dbReference>
<keyword evidence="5" id="KW-0687">Ribonucleoprotein</keyword>
<comment type="caution">
    <text evidence="5">The sequence shown here is derived from an EMBL/GenBank/DDBJ whole genome shotgun (WGS) entry which is preliminary data.</text>
</comment>
<feature type="compositionally biased region" description="Basic and acidic residues" evidence="3">
    <location>
        <begin position="571"/>
        <end position="589"/>
    </location>
</feature>
<feature type="compositionally biased region" description="Basic residues" evidence="3">
    <location>
        <begin position="435"/>
        <end position="455"/>
    </location>
</feature>
<evidence type="ECO:0000256" key="2">
    <source>
        <dbReference type="PROSITE-ProRule" id="PRU00176"/>
    </source>
</evidence>
<dbReference type="SMART" id="SM00360">
    <property type="entry name" value="RRM"/>
    <property type="match status" value="3"/>
</dbReference>
<organism evidence="5 6">
    <name type="scientific">Cinnamomum micranthum f. kanehirae</name>
    <dbReference type="NCBI Taxonomy" id="337451"/>
    <lineage>
        <taxon>Eukaryota</taxon>
        <taxon>Viridiplantae</taxon>
        <taxon>Streptophyta</taxon>
        <taxon>Embryophyta</taxon>
        <taxon>Tracheophyta</taxon>
        <taxon>Spermatophyta</taxon>
        <taxon>Magnoliopsida</taxon>
        <taxon>Magnoliidae</taxon>
        <taxon>Laurales</taxon>
        <taxon>Lauraceae</taxon>
        <taxon>Cinnamomum</taxon>
    </lineage>
</organism>
<dbReference type="Proteomes" id="UP000283530">
    <property type="component" value="Unassembled WGS sequence"/>
</dbReference>
<dbReference type="PANTHER" id="PTHR21245">
    <property type="entry name" value="HETEROGENEOUS NUCLEAR RIBONUCLEOPROTEIN"/>
    <property type="match status" value="1"/>
</dbReference>
<feature type="region of interest" description="Disordered" evidence="3">
    <location>
        <begin position="152"/>
        <end position="177"/>
    </location>
</feature>
<feature type="domain" description="RRM" evidence="4">
    <location>
        <begin position="185"/>
        <end position="263"/>
    </location>
</feature>
<dbReference type="FunFam" id="3.30.70.330:FF:000310">
    <property type="entry name" value="RNA recognition water-stress protein1"/>
    <property type="match status" value="1"/>
</dbReference>
<dbReference type="OrthoDB" id="3800936at2759"/>
<feature type="region of interest" description="Disordered" evidence="3">
    <location>
        <begin position="1"/>
        <end position="133"/>
    </location>
</feature>
<feature type="compositionally biased region" description="Basic and acidic residues" evidence="3">
    <location>
        <begin position="611"/>
        <end position="626"/>
    </location>
</feature>
<dbReference type="GO" id="GO:0003723">
    <property type="term" value="F:RNA binding"/>
    <property type="evidence" value="ECO:0007669"/>
    <property type="project" value="UniProtKB-UniRule"/>
</dbReference>
<evidence type="ECO:0000313" key="5">
    <source>
        <dbReference type="EMBL" id="RWR92448.1"/>
    </source>
</evidence>
<dbReference type="InterPro" id="IPR035979">
    <property type="entry name" value="RBD_domain_sf"/>
</dbReference>
<feature type="compositionally biased region" description="Acidic residues" evidence="3">
    <location>
        <begin position="152"/>
        <end position="172"/>
    </location>
</feature>
<feature type="region of interest" description="Disordered" evidence="3">
    <location>
        <begin position="523"/>
        <end position="657"/>
    </location>
</feature>
<feature type="region of interest" description="Disordered" evidence="3">
    <location>
        <begin position="681"/>
        <end position="774"/>
    </location>
</feature>
<name>A0A3S3R090_9MAGN</name>
<feature type="compositionally biased region" description="Acidic residues" evidence="3">
    <location>
        <begin position="107"/>
        <end position="133"/>
    </location>
</feature>
<proteinExistence type="predicted"/>
<dbReference type="AlphaFoldDB" id="A0A3S3R090"/>
<dbReference type="PROSITE" id="PS50102">
    <property type="entry name" value="RRM"/>
    <property type="match status" value="3"/>
</dbReference>
<dbReference type="EMBL" id="QPKB01000009">
    <property type="protein sequence ID" value="RWR92448.1"/>
    <property type="molecule type" value="Genomic_DNA"/>
</dbReference>